<sequence>MPFSRNASGSGKTASAGAQTIVGGAPVSSRVLSEALTLAPRLIAVDSGADTCLAAGHVPEAVVGDLDSISQAARIAFADRLHPIPEQDSTDFAKALRTFPAPLTLAVGFIGARSDHFLACLSALARIGERCVLLSETDCVTLCPRAIALDLAAGTRVSLWPLAPVRGTSAGLFWPIDGLELSPTGRVGTSNVATGPVRLTLDGPTALILPADCLRILVESLDAVSRPGGPVPL</sequence>
<dbReference type="InterPro" id="IPR053149">
    <property type="entry name" value="TPK"/>
</dbReference>
<gene>
    <name evidence="7" type="ORF">JSE7799_03033</name>
</gene>
<dbReference type="GO" id="GO:0004788">
    <property type="term" value="F:thiamine diphosphokinase activity"/>
    <property type="evidence" value="ECO:0007669"/>
    <property type="project" value="UniProtKB-UniRule"/>
</dbReference>
<dbReference type="PANTHER" id="PTHR41299:SF1">
    <property type="entry name" value="THIAMINE PYROPHOSPHOKINASE"/>
    <property type="match status" value="1"/>
</dbReference>
<dbReference type="CDD" id="cd07995">
    <property type="entry name" value="TPK"/>
    <property type="match status" value="1"/>
</dbReference>
<proteinExistence type="predicted"/>
<name>A0A0M7BD30_9RHOB</name>
<dbReference type="InterPro" id="IPR036759">
    <property type="entry name" value="TPK_catalytic_sf"/>
</dbReference>
<dbReference type="EMBL" id="CYPR01000203">
    <property type="protein sequence ID" value="CUH40301.1"/>
    <property type="molecule type" value="Genomic_DNA"/>
</dbReference>
<evidence type="ECO:0000313" key="7">
    <source>
        <dbReference type="EMBL" id="CUH40301.1"/>
    </source>
</evidence>
<evidence type="ECO:0000256" key="4">
    <source>
        <dbReference type="ARBA" id="ARBA00022840"/>
    </source>
</evidence>
<dbReference type="SUPFAM" id="SSF63862">
    <property type="entry name" value="Thiamin pyrophosphokinase, substrate-binding domain"/>
    <property type="match status" value="1"/>
</dbReference>
<organism evidence="7 8">
    <name type="scientific">Jannaschia seosinensis</name>
    <dbReference type="NCBI Taxonomy" id="313367"/>
    <lineage>
        <taxon>Bacteria</taxon>
        <taxon>Pseudomonadati</taxon>
        <taxon>Pseudomonadota</taxon>
        <taxon>Alphaproteobacteria</taxon>
        <taxon>Rhodobacterales</taxon>
        <taxon>Roseobacteraceae</taxon>
        <taxon>Jannaschia</taxon>
    </lineage>
</organism>
<evidence type="ECO:0000259" key="6">
    <source>
        <dbReference type="Pfam" id="PF04263"/>
    </source>
</evidence>
<reference evidence="7 8" key="1">
    <citation type="submission" date="2015-09" db="EMBL/GenBank/DDBJ databases">
        <authorList>
            <person name="Jackson K.R."/>
            <person name="Lunt B.L."/>
            <person name="Fisher J.N.B."/>
            <person name="Gardner A.V."/>
            <person name="Bailey M.E."/>
            <person name="Deus L.M."/>
            <person name="Earl A.S."/>
            <person name="Gibby P.D."/>
            <person name="Hartmann K.A."/>
            <person name="Liu J.E."/>
            <person name="Manci A.M."/>
            <person name="Nielsen D.A."/>
            <person name="Solomon M.B."/>
            <person name="Breakwell D.P."/>
            <person name="Burnett S.H."/>
            <person name="Grose J.H."/>
        </authorList>
    </citation>
    <scope>NUCLEOTIDE SEQUENCE [LARGE SCALE GENOMIC DNA]</scope>
    <source>
        <strain evidence="7 8">CECT 7799</strain>
    </source>
</reference>
<dbReference type="GO" id="GO:0016301">
    <property type="term" value="F:kinase activity"/>
    <property type="evidence" value="ECO:0007669"/>
    <property type="project" value="UniProtKB-KW"/>
</dbReference>
<dbReference type="OrthoDB" id="7057856at2"/>
<dbReference type="Pfam" id="PF04263">
    <property type="entry name" value="TPK_catalytic"/>
    <property type="match status" value="1"/>
</dbReference>
<evidence type="ECO:0000313" key="8">
    <source>
        <dbReference type="Proteomes" id="UP000049455"/>
    </source>
</evidence>
<dbReference type="NCBIfam" id="TIGR01378">
    <property type="entry name" value="thi_PPkinase"/>
    <property type="match status" value="1"/>
</dbReference>
<keyword evidence="3 7" id="KW-0418">Kinase</keyword>
<dbReference type="GO" id="GO:0005524">
    <property type="term" value="F:ATP binding"/>
    <property type="evidence" value="ECO:0007669"/>
    <property type="project" value="UniProtKB-KW"/>
</dbReference>
<dbReference type="PANTHER" id="PTHR41299">
    <property type="entry name" value="THIAMINE PYROPHOSPHOKINASE"/>
    <property type="match status" value="1"/>
</dbReference>
<dbReference type="GO" id="GO:0009229">
    <property type="term" value="P:thiamine diphosphate biosynthetic process"/>
    <property type="evidence" value="ECO:0007669"/>
    <property type="project" value="InterPro"/>
</dbReference>
<dbReference type="RefSeq" id="WP_055664368.1">
    <property type="nucleotide sequence ID" value="NZ_CYPR01000203.1"/>
</dbReference>
<dbReference type="InterPro" id="IPR006282">
    <property type="entry name" value="Thi_PPkinase"/>
</dbReference>
<evidence type="ECO:0000256" key="3">
    <source>
        <dbReference type="ARBA" id="ARBA00022777"/>
    </source>
</evidence>
<keyword evidence="8" id="KW-1185">Reference proteome</keyword>
<dbReference type="SUPFAM" id="SSF63999">
    <property type="entry name" value="Thiamin pyrophosphokinase, catalytic domain"/>
    <property type="match status" value="1"/>
</dbReference>
<dbReference type="InterPro" id="IPR007371">
    <property type="entry name" value="TPK_catalytic"/>
</dbReference>
<dbReference type="AlphaFoldDB" id="A0A0M7BD30"/>
<dbReference type="STRING" id="313367.JSE7799_03033"/>
<dbReference type="Gene3D" id="3.40.50.10240">
    <property type="entry name" value="Thiamin pyrophosphokinase, catalytic domain"/>
    <property type="match status" value="1"/>
</dbReference>
<evidence type="ECO:0000256" key="1">
    <source>
        <dbReference type="ARBA" id="ARBA00022679"/>
    </source>
</evidence>
<dbReference type="EC" id="2.7.6.2" evidence="5"/>
<evidence type="ECO:0000256" key="5">
    <source>
        <dbReference type="NCBIfam" id="TIGR01378"/>
    </source>
</evidence>
<keyword evidence="2" id="KW-0547">Nucleotide-binding</keyword>
<protein>
    <recommendedName>
        <fullName evidence="5">Thiamine diphosphokinase</fullName>
        <ecNumber evidence="5">2.7.6.2</ecNumber>
    </recommendedName>
</protein>
<evidence type="ECO:0000256" key="2">
    <source>
        <dbReference type="ARBA" id="ARBA00022741"/>
    </source>
</evidence>
<accession>A0A0M7BD30</accession>
<dbReference type="GO" id="GO:0006772">
    <property type="term" value="P:thiamine metabolic process"/>
    <property type="evidence" value="ECO:0007669"/>
    <property type="project" value="UniProtKB-UniRule"/>
</dbReference>
<dbReference type="Proteomes" id="UP000049455">
    <property type="component" value="Unassembled WGS sequence"/>
</dbReference>
<dbReference type="InterPro" id="IPR036371">
    <property type="entry name" value="TPK_B1-bd_sf"/>
</dbReference>
<feature type="domain" description="Thiamin pyrophosphokinase catalytic" evidence="6">
    <location>
        <begin position="38"/>
        <end position="127"/>
    </location>
</feature>
<keyword evidence="1" id="KW-0808">Transferase</keyword>
<keyword evidence="4" id="KW-0067">ATP-binding</keyword>